<accession>A0A670KFU9</accession>
<dbReference type="InterPro" id="IPR014001">
    <property type="entry name" value="Helicase_ATP-bd"/>
</dbReference>
<evidence type="ECO:0000256" key="6">
    <source>
        <dbReference type="ARBA" id="ARBA00022840"/>
    </source>
</evidence>
<dbReference type="SUPFAM" id="SSF53098">
    <property type="entry name" value="Ribonuclease H-like"/>
    <property type="match status" value="1"/>
</dbReference>
<feature type="domain" description="Helicase C-terminal" evidence="14">
    <location>
        <begin position="629"/>
        <end position="780"/>
    </location>
</feature>
<dbReference type="InterPro" id="IPR018982">
    <property type="entry name" value="RQC_domain"/>
</dbReference>
<dbReference type="SMART" id="SM00474">
    <property type="entry name" value="35EXOc"/>
    <property type="match status" value="1"/>
</dbReference>
<dbReference type="InterPro" id="IPR001650">
    <property type="entry name" value="Helicase_C-like"/>
</dbReference>
<evidence type="ECO:0000256" key="5">
    <source>
        <dbReference type="ARBA" id="ARBA00022806"/>
    </source>
</evidence>
<dbReference type="PANTHER" id="PTHR13710:SF120">
    <property type="entry name" value="BIFUNCTIONAL 3'-5' EXONUCLEASE_ATP-DEPENDENT HELICASE WRN"/>
    <property type="match status" value="1"/>
</dbReference>
<dbReference type="InterPro" id="IPR036388">
    <property type="entry name" value="WH-like_DNA-bd_sf"/>
</dbReference>
<dbReference type="InterPro" id="IPR036390">
    <property type="entry name" value="WH_DNA-bd_sf"/>
</dbReference>
<evidence type="ECO:0000256" key="10">
    <source>
        <dbReference type="ARBA" id="ARBA00034808"/>
    </source>
</evidence>
<dbReference type="Pfam" id="PF09382">
    <property type="entry name" value="RQC"/>
    <property type="match status" value="1"/>
</dbReference>
<dbReference type="SUPFAM" id="SSF52540">
    <property type="entry name" value="P-loop containing nucleoside triphosphate hydrolases"/>
    <property type="match status" value="1"/>
</dbReference>
<dbReference type="InterPro" id="IPR002562">
    <property type="entry name" value="3'-5'_exonuclease_dom"/>
</dbReference>
<reference evidence="15" key="2">
    <citation type="submission" date="2025-08" db="UniProtKB">
        <authorList>
            <consortium name="Ensembl"/>
        </authorList>
    </citation>
    <scope>IDENTIFICATION</scope>
</reference>
<proteinExistence type="inferred from homology"/>
<dbReference type="InterPro" id="IPR029491">
    <property type="entry name" value="Helicase_HTH"/>
</dbReference>
<evidence type="ECO:0000256" key="8">
    <source>
        <dbReference type="ARBA" id="ARBA00023235"/>
    </source>
</evidence>
<evidence type="ECO:0000256" key="7">
    <source>
        <dbReference type="ARBA" id="ARBA00023125"/>
    </source>
</evidence>
<dbReference type="GO" id="GO:0000724">
    <property type="term" value="P:double-strand break repair via homologous recombination"/>
    <property type="evidence" value="ECO:0007669"/>
    <property type="project" value="TreeGrafter"/>
</dbReference>
<dbReference type="AlphaFoldDB" id="A0A670KFU9"/>
<dbReference type="SMART" id="SM00487">
    <property type="entry name" value="DEXDc"/>
    <property type="match status" value="1"/>
</dbReference>
<dbReference type="Pfam" id="PF01612">
    <property type="entry name" value="DNA_pol_A_exo1"/>
    <property type="match status" value="1"/>
</dbReference>
<dbReference type="CDD" id="cd18794">
    <property type="entry name" value="SF2_C_RecQ"/>
    <property type="match status" value="1"/>
</dbReference>
<dbReference type="Pfam" id="PF14493">
    <property type="entry name" value="HTH_40"/>
    <property type="match status" value="1"/>
</dbReference>
<comment type="similarity">
    <text evidence="2">Belongs to the helicase family. RecQ subfamily.</text>
</comment>
<dbReference type="SUPFAM" id="SSF47819">
    <property type="entry name" value="HRDC-like"/>
    <property type="match status" value="1"/>
</dbReference>
<reference evidence="15 16" key="1">
    <citation type="journal article" date="2019" name="Proc. Natl. Acad. Sci. U.S.A.">
        <title>Regulatory changes in pterin and carotenoid genes underlie balanced color polymorphisms in the wall lizard.</title>
        <authorList>
            <person name="Andrade P."/>
            <person name="Pinho C."/>
            <person name="Perez I de Lanuza G."/>
            <person name="Afonso S."/>
            <person name="Brejcha J."/>
            <person name="Rubin C.J."/>
            <person name="Wallerman O."/>
            <person name="Pereira P."/>
            <person name="Sabatino S.J."/>
            <person name="Bellati A."/>
            <person name="Pellitteri-Rosa D."/>
            <person name="Bosakova Z."/>
            <person name="Bunikis I."/>
            <person name="Carretero M.A."/>
            <person name="Feiner N."/>
            <person name="Marsik P."/>
            <person name="Pauperio F."/>
            <person name="Salvi D."/>
            <person name="Soler L."/>
            <person name="While G.M."/>
            <person name="Uller T."/>
            <person name="Font E."/>
            <person name="Andersson L."/>
            <person name="Carneiro M."/>
        </authorList>
    </citation>
    <scope>NUCLEOTIDE SEQUENCE</scope>
</reference>
<dbReference type="GO" id="GO:0043138">
    <property type="term" value="F:3'-5' DNA helicase activity"/>
    <property type="evidence" value="ECO:0007669"/>
    <property type="project" value="UniProtKB-EC"/>
</dbReference>
<feature type="domain" description="Helicase ATP-binding" evidence="13">
    <location>
        <begin position="454"/>
        <end position="604"/>
    </location>
</feature>
<feature type="region of interest" description="Disordered" evidence="11">
    <location>
        <begin position="1"/>
        <end position="25"/>
    </location>
</feature>
<dbReference type="SUPFAM" id="SSF46785">
    <property type="entry name" value="Winged helix' DNA-binding domain"/>
    <property type="match status" value="1"/>
</dbReference>
<dbReference type="PROSITE" id="PS51192">
    <property type="entry name" value="HELICASE_ATP_BIND_1"/>
    <property type="match status" value="1"/>
</dbReference>
<evidence type="ECO:0000256" key="3">
    <source>
        <dbReference type="ARBA" id="ARBA00022741"/>
    </source>
</evidence>
<organism evidence="15 16">
    <name type="scientific">Podarcis muralis</name>
    <name type="common">Wall lizard</name>
    <name type="synonym">Lacerta muralis</name>
    <dbReference type="NCBI Taxonomy" id="64176"/>
    <lineage>
        <taxon>Eukaryota</taxon>
        <taxon>Metazoa</taxon>
        <taxon>Chordata</taxon>
        <taxon>Craniata</taxon>
        <taxon>Vertebrata</taxon>
        <taxon>Euteleostomi</taxon>
        <taxon>Lepidosauria</taxon>
        <taxon>Squamata</taxon>
        <taxon>Bifurcata</taxon>
        <taxon>Unidentata</taxon>
        <taxon>Episquamata</taxon>
        <taxon>Laterata</taxon>
        <taxon>Lacertibaenia</taxon>
        <taxon>Lacertidae</taxon>
        <taxon>Podarcis</taxon>
    </lineage>
</organism>
<dbReference type="FunFam" id="1.10.150.80:FF:000005">
    <property type="entry name" value="Werner syndrome ATP-dependent helicase homolog"/>
    <property type="match status" value="1"/>
</dbReference>
<keyword evidence="5" id="KW-0347">Helicase</keyword>
<evidence type="ECO:0000259" key="13">
    <source>
        <dbReference type="PROSITE" id="PS51192"/>
    </source>
</evidence>
<evidence type="ECO:0000256" key="9">
    <source>
        <dbReference type="ARBA" id="ARBA00034617"/>
    </source>
</evidence>
<dbReference type="PROSITE" id="PS50967">
    <property type="entry name" value="HRDC"/>
    <property type="match status" value="1"/>
</dbReference>
<feature type="region of interest" description="Disordered" evidence="11">
    <location>
        <begin position="1208"/>
        <end position="1229"/>
    </location>
</feature>
<dbReference type="GO" id="GO:0008408">
    <property type="term" value="F:3'-5' exonuclease activity"/>
    <property type="evidence" value="ECO:0007669"/>
    <property type="project" value="InterPro"/>
</dbReference>
<dbReference type="GO" id="GO:0005524">
    <property type="term" value="F:ATP binding"/>
    <property type="evidence" value="ECO:0007669"/>
    <property type="project" value="UniProtKB-KW"/>
</dbReference>
<dbReference type="Pfam" id="PF00270">
    <property type="entry name" value="DEAD"/>
    <property type="match status" value="1"/>
</dbReference>
<keyword evidence="8" id="KW-0413">Isomerase</keyword>
<dbReference type="GO" id="GO:0000723">
    <property type="term" value="P:telomere maintenance"/>
    <property type="evidence" value="ECO:0007669"/>
    <property type="project" value="TreeGrafter"/>
</dbReference>
<dbReference type="PANTHER" id="PTHR13710">
    <property type="entry name" value="DNA HELICASE RECQ FAMILY MEMBER"/>
    <property type="match status" value="1"/>
</dbReference>
<protein>
    <recommendedName>
        <fullName evidence="10">DNA 3'-5' helicase</fullName>
        <ecNumber evidence="10">5.6.2.4</ecNumber>
    </recommendedName>
</protein>
<evidence type="ECO:0000313" key="15">
    <source>
        <dbReference type="Ensembl" id="ENSPMRP00000033657.1"/>
    </source>
</evidence>
<dbReference type="InterPro" id="IPR036397">
    <property type="entry name" value="RNaseH_sf"/>
</dbReference>
<dbReference type="Gene3D" id="3.40.50.300">
    <property type="entry name" value="P-loop containing nucleotide triphosphate hydrolases"/>
    <property type="match status" value="2"/>
</dbReference>
<comment type="catalytic activity">
    <reaction evidence="9">
        <text>Couples ATP hydrolysis with the unwinding of duplex DNA by translocating in the 3'-5' direction.</text>
        <dbReference type="EC" id="5.6.2.4"/>
    </reaction>
</comment>
<dbReference type="Pfam" id="PF00271">
    <property type="entry name" value="Helicase_C"/>
    <property type="match status" value="1"/>
</dbReference>
<dbReference type="FunFam" id="3.40.50.300:FF:000941">
    <property type="entry name" value="Werner syndrome RecQ like helicase"/>
    <property type="match status" value="1"/>
</dbReference>
<keyword evidence="3" id="KW-0547">Nucleotide-binding</keyword>
<dbReference type="Pfam" id="PF00570">
    <property type="entry name" value="HRDC"/>
    <property type="match status" value="1"/>
</dbReference>
<dbReference type="NCBIfam" id="TIGR00614">
    <property type="entry name" value="recQ_fam"/>
    <property type="match status" value="1"/>
</dbReference>
<dbReference type="PROSITE" id="PS51194">
    <property type="entry name" value="HELICASE_CTER"/>
    <property type="match status" value="1"/>
</dbReference>
<dbReference type="Proteomes" id="UP000472272">
    <property type="component" value="Chromosome 17"/>
</dbReference>
<dbReference type="Gene3D" id="3.30.420.10">
    <property type="entry name" value="Ribonuclease H-like superfamily/Ribonuclease H"/>
    <property type="match status" value="1"/>
</dbReference>
<dbReference type="GO" id="GO:0005654">
    <property type="term" value="C:nucleoplasm"/>
    <property type="evidence" value="ECO:0007669"/>
    <property type="project" value="TreeGrafter"/>
</dbReference>
<gene>
    <name evidence="15" type="primary">WRN</name>
</gene>
<dbReference type="CDD" id="cd06141">
    <property type="entry name" value="WRN_exo"/>
    <property type="match status" value="1"/>
</dbReference>
<keyword evidence="4" id="KW-0378">Hydrolase</keyword>
<dbReference type="InterPro" id="IPR012337">
    <property type="entry name" value="RNaseH-like_sf"/>
</dbReference>
<evidence type="ECO:0000259" key="12">
    <source>
        <dbReference type="PROSITE" id="PS50967"/>
    </source>
</evidence>
<dbReference type="GO" id="GO:0005737">
    <property type="term" value="C:cytoplasm"/>
    <property type="evidence" value="ECO:0007669"/>
    <property type="project" value="TreeGrafter"/>
</dbReference>
<dbReference type="Pfam" id="PF16124">
    <property type="entry name" value="RecQ_Zn_bind"/>
    <property type="match status" value="1"/>
</dbReference>
<feature type="domain" description="HRDC" evidence="12">
    <location>
        <begin position="916"/>
        <end position="995"/>
    </location>
</feature>
<keyword evidence="16" id="KW-1185">Reference proteome</keyword>
<dbReference type="Ensembl" id="ENSPMRT00000035708.1">
    <property type="protein sequence ID" value="ENSPMRP00000033657.1"/>
    <property type="gene ID" value="ENSPMRG00000021798.1"/>
</dbReference>
<feature type="region of interest" description="Disordered" evidence="11">
    <location>
        <begin position="1131"/>
        <end position="1153"/>
    </location>
</feature>
<dbReference type="SMART" id="SM00490">
    <property type="entry name" value="HELICc"/>
    <property type="match status" value="1"/>
</dbReference>
<evidence type="ECO:0000313" key="16">
    <source>
        <dbReference type="Proteomes" id="UP000472272"/>
    </source>
</evidence>
<feature type="compositionally biased region" description="Polar residues" evidence="11">
    <location>
        <begin position="1"/>
        <end position="15"/>
    </location>
</feature>
<keyword evidence="7" id="KW-0238">DNA-binding</keyword>
<evidence type="ECO:0000259" key="14">
    <source>
        <dbReference type="PROSITE" id="PS51194"/>
    </source>
</evidence>
<dbReference type="EC" id="5.6.2.4" evidence="10"/>
<dbReference type="FunFam" id="3.40.50.300:FF:001023">
    <property type="entry name" value="Werner syndrome RecQ like helicase"/>
    <property type="match status" value="1"/>
</dbReference>
<dbReference type="InterPro" id="IPR032284">
    <property type="entry name" value="RecQ_Zn-bd"/>
</dbReference>
<evidence type="ECO:0000256" key="2">
    <source>
        <dbReference type="ARBA" id="ARBA00005446"/>
    </source>
</evidence>
<name>A0A670KFU9_PODMU</name>
<keyword evidence="6" id="KW-0067">ATP-binding</keyword>
<dbReference type="SMART" id="SM00956">
    <property type="entry name" value="RQC"/>
    <property type="match status" value="1"/>
</dbReference>
<dbReference type="InterPro" id="IPR004589">
    <property type="entry name" value="DNA_helicase_ATP-dep_RecQ"/>
</dbReference>
<dbReference type="InterPro" id="IPR027417">
    <property type="entry name" value="P-loop_NTPase"/>
</dbReference>
<dbReference type="InterPro" id="IPR002121">
    <property type="entry name" value="HRDC_dom"/>
</dbReference>
<comment type="cofactor">
    <cofactor evidence="1">
        <name>Zn(2+)</name>
        <dbReference type="ChEBI" id="CHEBI:29105"/>
    </cofactor>
</comment>
<evidence type="ECO:0000256" key="1">
    <source>
        <dbReference type="ARBA" id="ARBA00001947"/>
    </source>
</evidence>
<dbReference type="InterPro" id="IPR010997">
    <property type="entry name" value="HRDC-like_sf"/>
</dbReference>
<dbReference type="InterPro" id="IPR011545">
    <property type="entry name" value="DEAD/DEAH_box_helicase_dom"/>
</dbReference>
<reference evidence="15" key="3">
    <citation type="submission" date="2025-09" db="UniProtKB">
        <authorList>
            <consortium name="Ensembl"/>
        </authorList>
    </citation>
    <scope>IDENTIFICATION</scope>
</reference>
<sequence length="1229" mass="138822">MDSLSNKLPQWMTEQTKGDKKNNPVHRSALEDNLPFLEFHGSVVYSYNANDCSLLSEDIATTLSYGAALGFDIEWPPCYTKGKEGKVALIQLCGSEQKCYLFHISSMSNFPLALKKLLESNTIKKVGVGIEGDKWKLMRDFEIKLESLVDLGDLANEKLKCKEIWSLNNLLKHLFHKQLLKDKSVRCGNWKQFPLTEEQKLYAATDAYASLLIYEKLVNMSTSKQMQIRAEKAHFEACSAILTFFNRAAEILAAMSENFKAFRRELLVEPAFRMELGDTTDTEMICGNEEKTEMSDLTSKVTSESVNRVGHKLVQKEALMEGESEINKKTHVDDASDSGPKAVVGECLMSLDITEYELQMLERQAEEELLSEMACMSKLDPSHYNKLKWRLATRTASHNFTRFCTFFSSESCVFCVFKDSYLPRPNDKQIACLKMYFGHANFKPCVHSIYIISGYGKSLCFQFPPVYTRGIGIVISPLISLMEDQVLQLEMSGIQACLLGSAQSKNVRGEIKAGHYRVVYITPEFCSGNLPWLEELDRTIGITLIAVDEAHCISEWGHDFRNSFRSLGLLKKHLPKVPIVALTATASPSVREDIINCLNLKTPQVTCTSFDRPNLYLEVVRKTGNIIVDIQQFLVKKDKFSYEFEGPAIVYCPSRKTTEQVAAELTKLNIVCGTYHAGMGIAARRDIHHKFMRDEIQCIVATVAFGMGINKADIRTIIHYGAPKEMESYYQEIGRAGRDGLPASCYVLWTPGDMSFNRHLLNEIRNDKFRLYKLKMMAKIEKYLSLNSCRRKIILSHFEDKQLRKASSGIMGTEKCCDNCRSRILARQAYQLMSAVCALNERFGMGVPVLFLRGSYSERLPEQYRSHPLFGSGKDWPENWWKSLGRQLILEGFLIEVSGQRKFTTKCKLTQTVSLQLKKTMLYGKLVTARQKLANEKDIPPAVLATNKVLVDMSVIRPTTVENMKRVDGVSEVKSTMLAPLLVTIKEFCQANDLQIDVFKSSGSRDQPEIDLQKDGGCSTLTESERTTYTLFQEKSMSLESISDQRSLPLTVVGTHLSQALKAGYPVNLQRAGLTPEIQEMIMKVIQNPPINSDITQVKAIRTLVPADIELYLIRMTIALLKKGYRSQQLGQQDDSEKQGPTREPSCLQTTVSSQKDGEKIMWIKTKVCKQSYTKKERKKATVKLIMQERNKKWFGVSEGPWRWISVSGQNSGGGDAPSGIQDRGRLGL</sequence>
<dbReference type="GO" id="GO:0009378">
    <property type="term" value="F:four-way junction helicase activity"/>
    <property type="evidence" value="ECO:0007669"/>
    <property type="project" value="TreeGrafter"/>
</dbReference>
<dbReference type="GeneTree" id="ENSGT00940000159168"/>
<dbReference type="GO" id="GO:0005694">
    <property type="term" value="C:chromosome"/>
    <property type="evidence" value="ECO:0007669"/>
    <property type="project" value="TreeGrafter"/>
</dbReference>
<evidence type="ECO:0000256" key="11">
    <source>
        <dbReference type="SAM" id="MobiDB-lite"/>
    </source>
</evidence>
<dbReference type="GO" id="GO:0006260">
    <property type="term" value="P:DNA replication"/>
    <property type="evidence" value="ECO:0007669"/>
    <property type="project" value="InterPro"/>
</dbReference>
<evidence type="ECO:0000256" key="4">
    <source>
        <dbReference type="ARBA" id="ARBA00022801"/>
    </source>
</evidence>
<dbReference type="GO" id="GO:0003677">
    <property type="term" value="F:DNA binding"/>
    <property type="evidence" value="ECO:0007669"/>
    <property type="project" value="UniProtKB-KW"/>
</dbReference>
<dbReference type="SMART" id="SM00341">
    <property type="entry name" value="HRDC"/>
    <property type="match status" value="1"/>
</dbReference>
<dbReference type="Gene3D" id="1.10.10.10">
    <property type="entry name" value="Winged helix-like DNA-binding domain superfamily/Winged helix DNA-binding domain"/>
    <property type="match status" value="1"/>
</dbReference>